<organism evidence="6 7">
    <name type="scientific">Sneathiella marina</name>
    <dbReference type="NCBI Taxonomy" id="2950108"/>
    <lineage>
        <taxon>Bacteria</taxon>
        <taxon>Pseudomonadati</taxon>
        <taxon>Pseudomonadota</taxon>
        <taxon>Alphaproteobacteria</taxon>
        <taxon>Sneathiellales</taxon>
        <taxon>Sneathiellaceae</taxon>
        <taxon>Sneathiella</taxon>
    </lineage>
</organism>
<dbReference type="NCBIfam" id="TIGR01575">
    <property type="entry name" value="rimI"/>
    <property type="match status" value="1"/>
</dbReference>
<evidence type="ECO:0000256" key="4">
    <source>
        <dbReference type="ARBA" id="ARBA00023315"/>
    </source>
</evidence>
<accession>A0ABY4W7G0</accession>
<dbReference type="InterPro" id="IPR050680">
    <property type="entry name" value="YpeA/RimI_acetyltransf"/>
</dbReference>
<keyword evidence="4 6" id="KW-0012">Acyltransferase</keyword>
<reference evidence="6" key="1">
    <citation type="submission" date="2022-06" db="EMBL/GenBank/DDBJ databases">
        <title>Sneathiella actinostolidae sp. nov., isolated from a sea anemonein the Western Pacific Ocean.</title>
        <authorList>
            <person name="Wei M.J."/>
        </authorList>
    </citation>
    <scope>NUCLEOTIDE SEQUENCE</scope>
    <source>
        <strain evidence="6">PHK-P5</strain>
    </source>
</reference>
<evidence type="ECO:0000313" key="7">
    <source>
        <dbReference type="Proteomes" id="UP001056291"/>
    </source>
</evidence>
<dbReference type="InterPro" id="IPR000182">
    <property type="entry name" value="GNAT_dom"/>
</dbReference>
<dbReference type="PROSITE" id="PS51186">
    <property type="entry name" value="GNAT"/>
    <property type="match status" value="1"/>
</dbReference>
<proteinExistence type="inferred from homology"/>
<keyword evidence="2" id="KW-0963">Cytoplasm</keyword>
<keyword evidence="6" id="KW-0687">Ribonucleoprotein</keyword>
<dbReference type="Proteomes" id="UP001056291">
    <property type="component" value="Chromosome"/>
</dbReference>
<evidence type="ECO:0000256" key="1">
    <source>
        <dbReference type="ARBA" id="ARBA00005395"/>
    </source>
</evidence>
<keyword evidence="6" id="KW-0689">Ribosomal protein</keyword>
<evidence type="ECO:0000259" key="5">
    <source>
        <dbReference type="PROSITE" id="PS51186"/>
    </source>
</evidence>
<dbReference type="Pfam" id="PF00583">
    <property type="entry name" value="Acetyltransf_1"/>
    <property type="match status" value="1"/>
</dbReference>
<keyword evidence="3 6" id="KW-0808">Transferase</keyword>
<evidence type="ECO:0000313" key="6">
    <source>
        <dbReference type="EMBL" id="USG61204.1"/>
    </source>
</evidence>
<dbReference type="InterPro" id="IPR006464">
    <property type="entry name" value="AcTrfase_RimI/Ard1"/>
</dbReference>
<dbReference type="CDD" id="cd04301">
    <property type="entry name" value="NAT_SF"/>
    <property type="match status" value="1"/>
</dbReference>
<dbReference type="GO" id="GO:0008999">
    <property type="term" value="F:protein-N-terminal-alanine acetyltransferase activity"/>
    <property type="evidence" value="ECO:0007669"/>
    <property type="project" value="UniProtKB-EC"/>
</dbReference>
<sequence>MSRPDLKIEFIETASHAGLAAALHQQCFAKPWDEASFISAMSIPGTVLVLASQENEPVALALYRYIGTEAEILTLGVLPDFRKRNIASTLLDRGGSYLNERQIETLWLDVGCRNHAALCLYKSQGFEEAGRRRNYYNESGNKEDAIVMRRRISSVEP</sequence>
<dbReference type="SUPFAM" id="SSF55729">
    <property type="entry name" value="Acyl-CoA N-acyltransferases (Nat)"/>
    <property type="match status" value="1"/>
</dbReference>
<keyword evidence="7" id="KW-1185">Reference proteome</keyword>
<dbReference type="PANTHER" id="PTHR43420:SF12">
    <property type="entry name" value="N-ACETYLTRANSFERASE DOMAIN-CONTAINING PROTEIN"/>
    <property type="match status" value="1"/>
</dbReference>
<name>A0ABY4W7G0_9PROT</name>
<feature type="domain" description="N-acetyltransferase" evidence="5">
    <location>
        <begin position="6"/>
        <end position="153"/>
    </location>
</feature>
<comment type="similarity">
    <text evidence="1">Belongs to the acetyltransferase family. RimI subfamily.</text>
</comment>
<gene>
    <name evidence="6" type="primary">rimI</name>
    <name evidence="6" type="ORF">NBZ79_18770</name>
</gene>
<dbReference type="Gene3D" id="3.40.630.30">
    <property type="match status" value="1"/>
</dbReference>
<dbReference type="PANTHER" id="PTHR43420">
    <property type="entry name" value="ACETYLTRANSFERASE"/>
    <property type="match status" value="1"/>
</dbReference>
<evidence type="ECO:0000256" key="2">
    <source>
        <dbReference type="ARBA" id="ARBA00022490"/>
    </source>
</evidence>
<dbReference type="RefSeq" id="WP_251934191.1">
    <property type="nucleotide sequence ID" value="NZ_CP098747.1"/>
</dbReference>
<dbReference type="InterPro" id="IPR016181">
    <property type="entry name" value="Acyl_CoA_acyltransferase"/>
</dbReference>
<dbReference type="GO" id="GO:0005840">
    <property type="term" value="C:ribosome"/>
    <property type="evidence" value="ECO:0007669"/>
    <property type="project" value="UniProtKB-KW"/>
</dbReference>
<dbReference type="EMBL" id="CP098747">
    <property type="protein sequence ID" value="USG61204.1"/>
    <property type="molecule type" value="Genomic_DNA"/>
</dbReference>
<evidence type="ECO:0000256" key="3">
    <source>
        <dbReference type="ARBA" id="ARBA00022679"/>
    </source>
</evidence>
<protein>
    <submittedName>
        <fullName evidence="6">Ribosomal protein S18-alanine N-acetyltransferase</fullName>
        <ecNumber evidence="6">2.3.1.266</ecNumber>
    </submittedName>
</protein>
<dbReference type="EC" id="2.3.1.266" evidence="6"/>